<dbReference type="CDD" id="cd07769">
    <property type="entry name" value="ASKHA_NBD_FGGY_GK"/>
    <property type="match status" value="1"/>
</dbReference>
<comment type="pathway">
    <text evidence="1">Polyol metabolism; glycerol degradation via glycerol kinase pathway; sn-glycerol 3-phosphate from glycerol: step 1/1.</text>
</comment>
<dbReference type="InterPro" id="IPR043129">
    <property type="entry name" value="ATPase_NBD"/>
</dbReference>
<dbReference type="EC" id="2.7.1.30" evidence="3"/>
<evidence type="ECO:0000256" key="5">
    <source>
        <dbReference type="ARBA" id="ARBA00022741"/>
    </source>
</evidence>
<dbReference type="PANTHER" id="PTHR10196:SF69">
    <property type="entry name" value="GLYCEROL KINASE"/>
    <property type="match status" value="1"/>
</dbReference>
<evidence type="ECO:0000256" key="6">
    <source>
        <dbReference type="ARBA" id="ARBA00022777"/>
    </source>
</evidence>
<gene>
    <name evidence="12" type="primary">glpK</name>
    <name evidence="12" type="ORF">H9Q79_12185</name>
</gene>
<evidence type="ECO:0000313" key="13">
    <source>
        <dbReference type="Proteomes" id="UP000515860"/>
    </source>
</evidence>
<keyword evidence="8" id="KW-0067">ATP-binding</keyword>
<feature type="domain" description="Carbohydrate kinase FGGY N-terminal" evidence="10">
    <location>
        <begin position="4"/>
        <end position="249"/>
    </location>
</feature>
<organism evidence="12 13">
    <name type="scientific">Wansuia hejianensis</name>
    <dbReference type="NCBI Taxonomy" id="2763667"/>
    <lineage>
        <taxon>Bacteria</taxon>
        <taxon>Bacillati</taxon>
        <taxon>Bacillota</taxon>
        <taxon>Clostridia</taxon>
        <taxon>Lachnospirales</taxon>
        <taxon>Lachnospiraceae</taxon>
        <taxon>Wansuia</taxon>
    </lineage>
</organism>
<dbReference type="InterPro" id="IPR018484">
    <property type="entry name" value="FGGY_N"/>
</dbReference>
<keyword evidence="6 12" id="KW-0418">Kinase</keyword>
<keyword evidence="4 12" id="KW-0808">Transferase</keyword>
<evidence type="ECO:0000259" key="10">
    <source>
        <dbReference type="Pfam" id="PF00370"/>
    </source>
</evidence>
<proteinExistence type="inferred from homology"/>
<dbReference type="GO" id="GO:0005829">
    <property type="term" value="C:cytosol"/>
    <property type="evidence" value="ECO:0007669"/>
    <property type="project" value="TreeGrafter"/>
</dbReference>
<dbReference type="Pfam" id="PF02782">
    <property type="entry name" value="FGGY_C"/>
    <property type="match status" value="1"/>
</dbReference>
<evidence type="ECO:0000259" key="11">
    <source>
        <dbReference type="Pfam" id="PF02782"/>
    </source>
</evidence>
<evidence type="ECO:0000256" key="4">
    <source>
        <dbReference type="ARBA" id="ARBA00022679"/>
    </source>
</evidence>
<dbReference type="RefSeq" id="WP_249328382.1">
    <property type="nucleotide sequence ID" value="NZ_CP060635.1"/>
</dbReference>
<dbReference type="PANTHER" id="PTHR10196">
    <property type="entry name" value="SUGAR KINASE"/>
    <property type="match status" value="1"/>
</dbReference>
<dbReference type="GO" id="GO:0019563">
    <property type="term" value="P:glycerol catabolic process"/>
    <property type="evidence" value="ECO:0007669"/>
    <property type="project" value="TreeGrafter"/>
</dbReference>
<reference evidence="12 13" key="1">
    <citation type="submission" date="2020-08" db="EMBL/GenBank/DDBJ databases">
        <authorList>
            <person name="Liu C."/>
            <person name="Sun Q."/>
        </authorList>
    </citation>
    <scope>NUCLEOTIDE SEQUENCE [LARGE SCALE GENOMIC DNA]</scope>
    <source>
        <strain evidence="12 13">NSJ-29</strain>
    </source>
</reference>
<dbReference type="GO" id="GO:0004370">
    <property type="term" value="F:glycerol kinase activity"/>
    <property type="evidence" value="ECO:0007669"/>
    <property type="project" value="UniProtKB-EC"/>
</dbReference>
<keyword evidence="13" id="KW-1185">Reference proteome</keyword>
<evidence type="ECO:0000313" key="12">
    <source>
        <dbReference type="EMBL" id="QNM07674.1"/>
    </source>
</evidence>
<accession>A0A7G9GA42</accession>
<keyword evidence="5" id="KW-0547">Nucleotide-binding</keyword>
<feature type="domain" description="Carbohydrate kinase FGGY C-terminal" evidence="11">
    <location>
        <begin position="259"/>
        <end position="447"/>
    </location>
</feature>
<sequence length="495" mass="54899">MNKYILAVDQSTQGTKGLIFDRKGRLLARADRPHRQIVNEKGWVEHDPEEILKNTVVVCREVIEKTGIDADEIEALGISNQRETSLAWNRETGEPIYNAIVWQCARAGEICEAHRKEAEDIRKKTGIHLSPYFPASKLQWLMRNVPEVEKLAKKGKLAMGTIDSWLVYRLSCERNFKTDYSNASRTQLFHIGDLCWDQELLRSFEIPEQALAEVSMSDSCFGTTDLNGVLRKKIPILGVLGDSHGALFGQNCRSRGQLKATYGTGSSVMMNLGERPVYSDSGIVTSLAWGKNHKVEYVLEGNLNYTGAVISWLMNDVGLITRPEEAEAFARGANLNDRTYFVPAFTGLGAPYWDSGATGLLTGITRTTGKNEIVKACLESIAYQITDLVCLMRRESGYDIREMKADGGPTVNAYLMQFQSDMARADVRIPGLQELSGMGAAYLAGISSGLYDEKQIFEHVSYSTYHPALAGDKASTLYQGWQQAVGQVLAHGNCK</sequence>
<dbReference type="PIRSF" id="PIRSF000538">
    <property type="entry name" value="GlpK"/>
    <property type="match status" value="1"/>
</dbReference>
<dbReference type="NCBIfam" id="NF000756">
    <property type="entry name" value="PRK00047.1"/>
    <property type="match status" value="1"/>
</dbReference>
<dbReference type="GO" id="GO:0005524">
    <property type="term" value="F:ATP binding"/>
    <property type="evidence" value="ECO:0007669"/>
    <property type="project" value="UniProtKB-KW"/>
</dbReference>
<name>A0A7G9GA42_9FIRM</name>
<evidence type="ECO:0000256" key="1">
    <source>
        <dbReference type="ARBA" id="ARBA00005190"/>
    </source>
</evidence>
<evidence type="ECO:0000256" key="7">
    <source>
        <dbReference type="ARBA" id="ARBA00022798"/>
    </source>
</evidence>
<dbReference type="SUPFAM" id="SSF53067">
    <property type="entry name" value="Actin-like ATPase domain"/>
    <property type="match status" value="2"/>
</dbReference>
<dbReference type="KEGG" id="whj:H9Q79_12185"/>
<dbReference type="InterPro" id="IPR000577">
    <property type="entry name" value="Carb_kinase_FGGY"/>
</dbReference>
<comment type="similarity">
    <text evidence="2">Belongs to the FGGY kinase family.</text>
</comment>
<keyword evidence="7" id="KW-0319">Glycerol metabolism</keyword>
<dbReference type="AlphaFoldDB" id="A0A7G9GA42"/>
<protein>
    <recommendedName>
        <fullName evidence="3">glycerol kinase</fullName>
        <ecNumber evidence="3">2.7.1.30</ecNumber>
    </recommendedName>
    <alternativeName>
        <fullName evidence="9">ATP:glycerol 3-phosphotransferase</fullName>
    </alternativeName>
</protein>
<dbReference type="FunFam" id="3.30.420.40:FF:000086">
    <property type="entry name" value="Glycerol kinase"/>
    <property type="match status" value="1"/>
</dbReference>
<evidence type="ECO:0000256" key="2">
    <source>
        <dbReference type="ARBA" id="ARBA00009156"/>
    </source>
</evidence>
<dbReference type="PROSITE" id="PS00933">
    <property type="entry name" value="FGGY_KINASES_1"/>
    <property type="match status" value="1"/>
</dbReference>
<dbReference type="Pfam" id="PF00370">
    <property type="entry name" value="FGGY_N"/>
    <property type="match status" value="1"/>
</dbReference>
<evidence type="ECO:0000256" key="8">
    <source>
        <dbReference type="ARBA" id="ARBA00022840"/>
    </source>
</evidence>
<dbReference type="Gene3D" id="3.30.420.40">
    <property type="match status" value="2"/>
</dbReference>
<evidence type="ECO:0000256" key="9">
    <source>
        <dbReference type="ARBA" id="ARBA00043149"/>
    </source>
</evidence>
<dbReference type="Proteomes" id="UP000515860">
    <property type="component" value="Chromosome"/>
</dbReference>
<dbReference type="InterPro" id="IPR018485">
    <property type="entry name" value="FGGY_C"/>
</dbReference>
<dbReference type="EMBL" id="CP060635">
    <property type="protein sequence ID" value="QNM07674.1"/>
    <property type="molecule type" value="Genomic_DNA"/>
</dbReference>
<dbReference type="InterPro" id="IPR018483">
    <property type="entry name" value="Carb_kinase_FGGY_CS"/>
</dbReference>
<evidence type="ECO:0000256" key="3">
    <source>
        <dbReference type="ARBA" id="ARBA00012099"/>
    </source>
</evidence>